<feature type="short sequence motif" description="HXTX 1" evidence="2">
    <location>
        <begin position="42"/>
        <end position="45"/>
    </location>
</feature>
<evidence type="ECO:0000256" key="1">
    <source>
        <dbReference type="ARBA" id="ARBA00022801"/>
    </source>
</evidence>
<comment type="function">
    <text evidence="2">Hydrolyzes RNA 2',3'-cyclic phosphodiester to an RNA 2'-phosphomonoester.</text>
</comment>
<dbReference type="GO" id="GO:0008664">
    <property type="term" value="F:RNA 2',3'-cyclic 3'-phosphodiesterase activity"/>
    <property type="evidence" value="ECO:0007669"/>
    <property type="project" value="UniProtKB-EC"/>
</dbReference>
<comment type="similarity">
    <text evidence="2">Belongs to the 2H phosphoesterase superfamily. ThpR family.</text>
</comment>
<protein>
    <recommendedName>
        <fullName evidence="2">RNA 2',3'-cyclic phosphodiesterase</fullName>
        <shortName evidence="2">RNA 2',3'-CPDase</shortName>
        <ecNumber evidence="2">3.1.4.58</ecNumber>
    </recommendedName>
</protein>
<dbReference type="EMBL" id="RQZG01000002">
    <property type="protein sequence ID" value="RRD06644.1"/>
    <property type="molecule type" value="Genomic_DNA"/>
</dbReference>
<feature type="active site" description="Proton donor" evidence="2">
    <location>
        <position position="42"/>
    </location>
</feature>
<evidence type="ECO:0000313" key="3">
    <source>
        <dbReference type="EMBL" id="RRD06644.1"/>
    </source>
</evidence>
<dbReference type="HAMAP" id="MF_01940">
    <property type="entry name" value="RNA_CPDase"/>
    <property type="match status" value="1"/>
</dbReference>
<name>A0A3P1TB58_9ACTN</name>
<evidence type="ECO:0000313" key="4">
    <source>
        <dbReference type="Proteomes" id="UP000280819"/>
    </source>
</evidence>
<dbReference type="InterPro" id="IPR009097">
    <property type="entry name" value="Cyclic_Pdiesterase"/>
</dbReference>
<gene>
    <name evidence="3" type="primary">thpR</name>
    <name evidence="3" type="ORF">EII34_03180</name>
</gene>
<feature type="short sequence motif" description="HXTX 2" evidence="2">
    <location>
        <begin position="130"/>
        <end position="133"/>
    </location>
</feature>
<dbReference type="RefSeq" id="WP_124842850.1">
    <property type="nucleotide sequence ID" value="NZ_RQZG01000002.1"/>
</dbReference>
<dbReference type="AlphaFoldDB" id="A0A3P1TB58"/>
<dbReference type="NCBIfam" id="TIGR02258">
    <property type="entry name" value="2_5_ligase"/>
    <property type="match status" value="1"/>
</dbReference>
<comment type="caution">
    <text evidence="3">The sequence shown here is derived from an EMBL/GenBank/DDBJ whole genome shotgun (WGS) entry which is preliminary data.</text>
</comment>
<dbReference type="GO" id="GO:0004113">
    <property type="term" value="F:2',3'-cyclic-nucleotide 3'-phosphodiesterase activity"/>
    <property type="evidence" value="ECO:0007669"/>
    <property type="project" value="InterPro"/>
</dbReference>
<dbReference type="Gene3D" id="3.90.1140.10">
    <property type="entry name" value="Cyclic phosphodiesterase"/>
    <property type="match status" value="1"/>
</dbReference>
<organism evidence="3 4">
    <name type="scientific">Arachnia propionica</name>
    <dbReference type="NCBI Taxonomy" id="1750"/>
    <lineage>
        <taxon>Bacteria</taxon>
        <taxon>Bacillati</taxon>
        <taxon>Actinomycetota</taxon>
        <taxon>Actinomycetes</taxon>
        <taxon>Propionibacteriales</taxon>
        <taxon>Propionibacteriaceae</taxon>
        <taxon>Arachnia</taxon>
    </lineage>
</organism>
<keyword evidence="1 2" id="KW-0378">Hydrolase</keyword>
<dbReference type="OrthoDB" id="9787070at2"/>
<dbReference type="SUPFAM" id="SSF55144">
    <property type="entry name" value="LigT-like"/>
    <property type="match status" value="1"/>
</dbReference>
<accession>A0A3P1TB58</accession>
<dbReference type="Pfam" id="PF13563">
    <property type="entry name" value="2_5_RNA_ligase2"/>
    <property type="match status" value="1"/>
</dbReference>
<feature type="active site" description="Proton acceptor" evidence="2">
    <location>
        <position position="130"/>
    </location>
</feature>
<proteinExistence type="inferred from homology"/>
<sequence length="184" mass="20567">MRCFLAVIPPTDVSEEISRFLEPRRLASEPTSWRWTRSERYHLTLAFMAEYPQGRIEELIDALDLWAARRRPETMAIEGAGAFGTPERAKVLHLGVSSPGRAVLAEWSGQLRALASSHGGRPDGAGFTPHLTVARSRRGEPAGRLLQALDTYVGEPFDVTEVALVQSHLRDHRHEVLHRARLMG</sequence>
<dbReference type="InterPro" id="IPR004175">
    <property type="entry name" value="RNA_CPDase"/>
</dbReference>
<evidence type="ECO:0000256" key="2">
    <source>
        <dbReference type="HAMAP-Rule" id="MF_01940"/>
    </source>
</evidence>
<comment type="catalytic activity">
    <reaction evidence="2">
        <text>a 3'-end 2',3'-cyclophospho-ribonucleotide-RNA + H2O = a 3'-end 2'-phospho-ribonucleotide-RNA + H(+)</text>
        <dbReference type="Rhea" id="RHEA:11828"/>
        <dbReference type="Rhea" id="RHEA-COMP:10464"/>
        <dbReference type="Rhea" id="RHEA-COMP:17353"/>
        <dbReference type="ChEBI" id="CHEBI:15377"/>
        <dbReference type="ChEBI" id="CHEBI:15378"/>
        <dbReference type="ChEBI" id="CHEBI:83064"/>
        <dbReference type="ChEBI" id="CHEBI:173113"/>
        <dbReference type="EC" id="3.1.4.58"/>
    </reaction>
</comment>
<reference evidence="3 4" key="1">
    <citation type="submission" date="2018-11" db="EMBL/GenBank/DDBJ databases">
        <title>Genomes From Bacteria Associated with the Canine Oral Cavity: a Test Case for Automated Genome-Based Taxonomic Assignment.</title>
        <authorList>
            <person name="Coil D.A."/>
            <person name="Jospin G."/>
            <person name="Darling A.E."/>
            <person name="Wallis C."/>
            <person name="Davis I.J."/>
            <person name="Harris S."/>
            <person name="Eisen J.A."/>
            <person name="Holcombe L.J."/>
            <person name="O'Flynn C."/>
        </authorList>
    </citation>
    <scope>NUCLEOTIDE SEQUENCE [LARGE SCALE GENOMIC DNA]</scope>
    <source>
        <strain evidence="3 4">OH887_COT-365</strain>
    </source>
</reference>
<dbReference type="PANTHER" id="PTHR35561">
    <property type="entry name" value="RNA 2',3'-CYCLIC PHOSPHODIESTERASE"/>
    <property type="match status" value="1"/>
</dbReference>
<dbReference type="Proteomes" id="UP000280819">
    <property type="component" value="Unassembled WGS sequence"/>
</dbReference>
<dbReference type="EC" id="3.1.4.58" evidence="2"/>
<dbReference type="PANTHER" id="PTHR35561:SF1">
    <property type="entry name" value="RNA 2',3'-CYCLIC PHOSPHODIESTERASE"/>
    <property type="match status" value="1"/>
</dbReference>